<feature type="region of interest" description="Disordered" evidence="1">
    <location>
        <begin position="1"/>
        <end position="70"/>
    </location>
</feature>
<keyword evidence="3" id="KW-1185">Reference proteome</keyword>
<dbReference type="RefSeq" id="WP_068138293.1">
    <property type="nucleotide sequence ID" value="NZ_CP042914.1"/>
</dbReference>
<dbReference type="AlphaFoldDB" id="A0A5B9QTX1"/>
<gene>
    <name evidence="2" type="ORF">UC8_34200</name>
</gene>
<protein>
    <submittedName>
        <fullName evidence="2">Uncharacterized protein</fullName>
    </submittedName>
</protein>
<reference evidence="2 3" key="1">
    <citation type="submission" date="2019-08" db="EMBL/GenBank/DDBJ databases">
        <title>Deep-cultivation of Planctomycetes and their phenomic and genomic characterization uncovers novel biology.</title>
        <authorList>
            <person name="Wiegand S."/>
            <person name="Jogler M."/>
            <person name="Boedeker C."/>
            <person name="Pinto D."/>
            <person name="Vollmers J."/>
            <person name="Rivas-Marin E."/>
            <person name="Kohn T."/>
            <person name="Peeters S.H."/>
            <person name="Heuer A."/>
            <person name="Rast P."/>
            <person name="Oberbeckmann S."/>
            <person name="Bunk B."/>
            <person name="Jeske O."/>
            <person name="Meyerdierks A."/>
            <person name="Storesund J.E."/>
            <person name="Kallscheuer N."/>
            <person name="Luecker S."/>
            <person name="Lage O.M."/>
            <person name="Pohl T."/>
            <person name="Merkel B.J."/>
            <person name="Hornburger P."/>
            <person name="Mueller R.-W."/>
            <person name="Bruemmer F."/>
            <person name="Labrenz M."/>
            <person name="Spormann A.M."/>
            <person name="Op den Camp H."/>
            <person name="Overmann J."/>
            <person name="Amann R."/>
            <person name="Jetten M.S.M."/>
            <person name="Mascher T."/>
            <person name="Medema M.H."/>
            <person name="Devos D.P."/>
            <person name="Kaster A.-K."/>
            <person name="Ovreas L."/>
            <person name="Rohde M."/>
            <person name="Galperin M.Y."/>
            <person name="Jogler C."/>
        </authorList>
    </citation>
    <scope>NUCLEOTIDE SEQUENCE [LARGE SCALE GENOMIC DNA]</scope>
    <source>
        <strain evidence="2 3">UC8</strain>
    </source>
</reference>
<organism evidence="2 3">
    <name type="scientific">Roseimaritima ulvae</name>
    <dbReference type="NCBI Taxonomy" id="980254"/>
    <lineage>
        <taxon>Bacteria</taxon>
        <taxon>Pseudomonadati</taxon>
        <taxon>Planctomycetota</taxon>
        <taxon>Planctomycetia</taxon>
        <taxon>Pirellulales</taxon>
        <taxon>Pirellulaceae</taxon>
        <taxon>Roseimaritima</taxon>
    </lineage>
</organism>
<accession>A0A5B9QTX1</accession>
<evidence type="ECO:0000313" key="2">
    <source>
        <dbReference type="EMBL" id="QEG41399.1"/>
    </source>
</evidence>
<dbReference type="KEGG" id="rul:UC8_34200"/>
<feature type="compositionally biased region" description="Basic and acidic residues" evidence="1">
    <location>
        <begin position="46"/>
        <end position="70"/>
    </location>
</feature>
<sequence length="70" mass="8415">MIARPQDLPDDGDHDPLVPNPTPREIQQRARAIRKKWSKRTRQRRRVTDDTRWDVPRIHIDVPEQSRDEP</sequence>
<evidence type="ECO:0000256" key="1">
    <source>
        <dbReference type="SAM" id="MobiDB-lite"/>
    </source>
</evidence>
<evidence type="ECO:0000313" key="3">
    <source>
        <dbReference type="Proteomes" id="UP000325286"/>
    </source>
</evidence>
<dbReference type="EMBL" id="CP042914">
    <property type="protein sequence ID" value="QEG41399.1"/>
    <property type="molecule type" value="Genomic_DNA"/>
</dbReference>
<proteinExistence type="predicted"/>
<name>A0A5B9QTX1_9BACT</name>
<feature type="compositionally biased region" description="Basic residues" evidence="1">
    <location>
        <begin position="31"/>
        <end position="45"/>
    </location>
</feature>
<dbReference type="Proteomes" id="UP000325286">
    <property type="component" value="Chromosome"/>
</dbReference>